<organism evidence="2 3">
    <name type="scientific">Mucilaginibacter pocheonensis</name>
    <dbReference type="NCBI Taxonomy" id="398050"/>
    <lineage>
        <taxon>Bacteria</taxon>
        <taxon>Pseudomonadati</taxon>
        <taxon>Bacteroidota</taxon>
        <taxon>Sphingobacteriia</taxon>
        <taxon>Sphingobacteriales</taxon>
        <taxon>Sphingobacteriaceae</taxon>
        <taxon>Mucilaginibacter</taxon>
    </lineage>
</organism>
<gene>
    <name evidence="2" type="ORF">J2W55_001829</name>
</gene>
<evidence type="ECO:0000313" key="3">
    <source>
        <dbReference type="Proteomes" id="UP001247620"/>
    </source>
</evidence>
<name>A0ABU1T9G3_9SPHI</name>
<comment type="caution">
    <text evidence="2">The sequence shown here is derived from an EMBL/GenBank/DDBJ whole genome shotgun (WGS) entry which is preliminary data.</text>
</comment>
<keyword evidence="1" id="KW-1133">Transmembrane helix</keyword>
<dbReference type="SUPFAM" id="SSF52266">
    <property type="entry name" value="SGNH hydrolase"/>
    <property type="match status" value="1"/>
</dbReference>
<feature type="transmembrane region" description="Helical" evidence="1">
    <location>
        <begin position="12"/>
        <end position="37"/>
    </location>
</feature>
<dbReference type="Gene3D" id="3.40.50.1110">
    <property type="entry name" value="SGNH hydrolase"/>
    <property type="match status" value="1"/>
</dbReference>
<accession>A0ABU1T9G3</accession>
<sequence>MQSLKTKNKQFLIRAVLFLLIIICIDQLIGAVLYYFFTHQNTGEFAVANHVAFNKDEEILVLGSSRASHHYNSSTIKNSFGLNCYNGGRDGEGLLYSTAMLQLALQHHIPQYVILDINSDALDQNKDEKDKLSILLPFLQQSDVIKDIIKERSPFEMYKSLSKTYRYNGQVLSILQHHFLPSSKYILGFNALDEKMDASKVTTKTAFTPYADLVDPANIKALVSFITICKTNQVQLFVFISPRYNDDTKLNSYLKIKNLCKDHHIPFQDFTNNSVLKRPEYYADRAHLNGIGANLYTDTVISFIKKNIQTNKAMYLTQEQ</sequence>
<reference evidence="2 3" key="1">
    <citation type="submission" date="2023-07" db="EMBL/GenBank/DDBJ databases">
        <title>Sorghum-associated microbial communities from plants grown in Nebraska, USA.</title>
        <authorList>
            <person name="Schachtman D."/>
        </authorList>
    </citation>
    <scope>NUCLEOTIDE SEQUENCE [LARGE SCALE GENOMIC DNA]</scope>
    <source>
        <strain evidence="2 3">3262</strain>
    </source>
</reference>
<evidence type="ECO:0000313" key="2">
    <source>
        <dbReference type="EMBL" id="MDR6941987.1"/>
    </source>
</evidence>
<dbReference type="RefSeq" id="WP_310094563.1">
    <property type="nucleotide sequence ID" value="NZ_JAVDUU010000002.1"/>
</dbReference>
<protein>
    <recommendedName>
        <fullName evidence="4">GDSL-like Lipase/Acylhydrolase family protein</fullName>
    </recommendedName>
</protein>
<evidence type="ECO:0008006" key="4">
    <source>
        <dbReference type="Google" id="ProtNLM"/>
    </source>
</evidence>
<proteinExistence type="predicted"/>
<keyword evidence="1" id="KW-0812">Transmembrane</keyword>
<evidence type="ECO:0000256" key="1">
    <source>
        <dbReference type="SAM" id="Phobius"/>
    </source>
</evidence>
<dbReference type="InterPro" id="IPR036514">
    <property type="entry name" value="SGNH_hydro_sf"/>
</dbReference>
<dbReference type="Proteomes" id="UP001247620">
    <property type="component" value="Unassembled WGS sequence"/>
</dbReference>
<keyword evidence="3" id="KW-1185">Reference proteome</keyword>
<dbReference type="EMBL" id="JAVDUU010000002">
    <property type="protein sequence ID" value="MDR6941987.1"/>
    <property type="molecule type" value="Genomic_DNA"/>
</dbReference>
<keyword evidence="1" id="KW-0472">Membrane</keyword>